<accession>A0A7H4LJJ4</accession>
<dbReference type="Proteomes" id="UP000280104">
    <property type="component" value="Chromosome II"/>
</dbReference>
<reference evidence="2 3" key="1">
    <citation type="submission" date="2018-05" db="EMBL/GenBank/DDBJ databases">
        <authorList>
            <person name="Thind KAUR A."/>
        </authorList>
    </citation>
    <scope>NUCLEOTIDE SEQUENCE [LARGE SCALE GENOMIC DNA]</scope>
</reference>
<gene>
    <name evidence="2" type="ORF">CAMPLR22A2D_LOCUS3395</name>
</gene>
<proteinExistence type="predicted"/>
<organism evidence="2 3">
    <name type="scientific">Triticum aestivum</name>
    <name type="common">Wheat</name>
    <dbReference type="NCBI Taxonomy" id="4565"/>
    <lineage>
        <taxon>Eukaryota</taxon>
        <taxon>Viridiplantae</taxon>
        <taxon>Streptophyta</taxon>
        <taxon>Embryophyta</taxon>
        <taxon>Tracheophyta</taxon>
        <taxon>Spermatophyta</taxon>
        <taxon>Magnoliopsida</taxon>
        <taxon>Liliopsida</taxon>
        <taxon>Poales</taxon>
        <taxon>Poaceae</taxon>
        <taxon>BOP clade</taxon>
        <taxon>Pooideae</taxon>
        <taxon>Triticodae</taxon>
        <taxon>Triticeae</taxon>
        <taxon>Triticinae</taxon>
        <taxon>Triticum</taxon>
    </lineage>
</organism>
<evidence type="ECO:0000256" key="1">
    <source>
        <dbReference type="SAM" id="MobiDB-lite"/>
    </source>
</evidence>
<feature type="region of interest" description="Disordered" evidence="1">
    <location>
        <begin position="1"/>
        <end position="74"/>
    </location>
</feature>
<evidence type="ECO:0000313" key="3">
    <source>
        <dbReference type="Proteomes" id="UP000280104"/>
    </source>
</evidence>
<dbReference type="EMBL" id="LS480641">
    <property type="protein sequence ID" value="SPT18782.1"/>
    <property type="molecule type" value="Genomic_DNA"/>
</dbReference>
<dbReference type="AlphaFoldDB" id="A0A7H4LJJ4"/>
<evidence type="ECO:0000313" key="2">
    <source>
        <dbReference type="EMBL" id="SPT18782.1"/>
    </source>
</evidence>
<sequence length="108" mass="10950">MALLGEKQSSALCRPSIERRTTGPANRSPARTAARDSRTGGSPKGPPSRCSTRHGGGAGPEVRGASESVGQELGGALHHCRRLGRDAVPIEAVWGGRRGAGGGGGKEV</sequence>
<protein>
    <submittedName>
        <fullName evidence="2">Uncharacterized protein</fullName>
    </submittedName>
</protein>
<name>A0A7H4LJJ4_WHEAT</name>